<evidence type="ECO:0000256" key="1">
    <source>
        <dbReference type="SAM" id="Phobius"/>
    </source>
</evidence>
<comment type="caution">
    <text evidence="2">The sequence shown here is derived from an EMBL/GenBank/DDBJ whole genome shotgun (WGS) entry which is preliminary data.</text>
</comment>
<protein>
    <submittedName>
        <fullName evidence="2">Uncharacterized protein</fullName>
    </submittedName>
</protein>
<dbReference type="RefSeq" id="WP_190093016.1">
    <property type="nucleotide sequence ID" value="NZ_JBHMQV010000007.1"/>
</dbReference>
<keyword evidence="3" id="KW-1185">Reference proteome</keyword>
<accession>A0ABV6TCN7</accession>
<proteinExistence type="predicted"/>
<dbReference type="EMBL" id="JBHMQV010000007">
    <property type="protein sequence ID" value="MFC0843552.1"/>
    <property type="molecule type" value="Genomic_DNA"/>
</dbReference>
<keyword evidence="1" id="KW-0472">Membrane</keyword>
<dbReference type="Proteomes" id="UP001589887">
    <property type="component" value="Unassembled WGS sequence"/>
</dbReference>
<sequence length="71" mass="7594">MTHIAARTRRAVLQLTTRVRASLRKAARRPDQGDISITTAIIWGSAILGAILISGSMAIVIAKYNGHVLGL</sequence>
<evidence type="ECO:0000313" key="3">
    <source>
        <dbReference type="Proteomes" id="UP001589887"/>
    </source>
</evidence>
<reference evidence="2 3" key="1">
    <citation type="submission" date="2024-09" db="EMBL/GenBank/DDBJ databases">
        <authorList>
            <person name="Sun Q."/>
            <person name="Mori K."/>
        </authorList>
    </citation>
    <scope>NUCLEOTIDE SEQUENCE [LARGE SCALE GENOMIC DNA]</scope>
    <source>
        <strain evidence="2 3">JCM 4557</strain>
    </source>
</reference>
<keyword evidence="1" id="KW-1133">Transmembrane helix</keyword>
<gene>
    <name evidence="2" type="ORF">ACFH04_07360</name>
</gene>
<organism evidence="2 3">
    <name type="scientific">Streptomyces noboritoensis</name>
    <dbReference type="NCBI Taxonomy" id="67337"/>
    <lineage>
        <taxon>Bacteria</taxon>
        <taxon>Bacillati</taxon>
        <taxon>Actinomycetota</taxon>
        <taxon>Actinomycetes</taxon>
        <taxon>Kitasatosporales</taxon>
        <taxon>Streptomycetaceae</taxon>
        <taxon>Streptomyces</taxon>
    </lineage>
</organism>
<keyword evidence="1" id="KW-0812">Transmembrane</keyword>
<name>A0ABV6TCN7_9ACTN</name>
<evidence type="ECO:0000313" key="2">
    <source>
        <dbReference type="EMBL" id="MFC0843552.1"/>
    </source>
</evidence>
<feature type="transmembrane region" description="Helical" evidence="1">
    <location>
        <begin position="35"/>
        <end position="62"/>
    </location>
</feature>